<dbReference type="AlphaFoldDB" id="A0A8K0H1Q2"/>
<feature type="compositionally biased region" description="Low complexity" evidence="1">
    <location>
        <begin position="76"/>
        <end position="91"/>
    </location>
</feature>
<feature type="compositionally biased region" description="Polar residues" evidence="1">
    <location>
        <begin position="118"/>
        <end position="127"/>
    </location>
</feature>
<proteinExistence type="predicted"/>
<organism evidence="2 3">
    <name type="scientific">Rhamnella rubrinervis</name>
    <dbReference type="NCBI Taxonomy" id="2594499"/>
    <lineage>
        <taxon>Eukaryota</taxon>
        <taxon>Viridiplantae</taxon>
        <taxon>Streptophyta</taxon>
        <taxon>Embryophyta</taxon>
        <taxon>Tracheophyta</taxon>
        <taxon>Spermatophyta</taxon>
        <taxon>Magnoliopsida</taxon>
        <taxon>eudicotyledons</taxon>
        <taxon>Gunneridae</taxon>
        <taxon>Pentapetalae</taxon>
        <taxon>rosids</taxon>
        <taxon>fabids</taxon>
        <taxon>Rosales</taxon>
        <taxon>Rhamnaceae</taxon>
        <taxon>rhamnoid group</taxon>
        <taxon>Rhamneae</taxon>
        <taxon>Rhamnella</taxon>
    </lineage>
</organism>
<reference evidence="2" key="1">
    <citation type="submission" date="2020-03" db="EMBL/GenBank/DDBJ databases">
        <title>A high-quality chromosome-level genome assembly of a woody plant with both climbing and erect habits, Rhamnella rubrinervis.</title>
        <authorList>
            <person name="Lu Z."/>
            <person name="Yang Y."/>
            <person name="Zhu X."/>
            <person name="Sun Y."/>
        </authorList>
    </citation>
    <scope>NUCLEOTIDE SEQUENCE</scope>
    <source>
        <strain evidence="2">BYM</strain>
        <tissue evidence="2">Leaf</tissue>
    </source>
</reference>
<accession>A0A8K0H1Q2</accession>
<keyword evidence="3" id="KW-1185">Reference proteome</keyword>
<sequence length="225" mass="23967">MAKTNKYTSINFNHIYDKNLPTNSNPNNPIKTSSSSSSSSSASSASFSYSAVSSANKSHGRMLVLTRPSPKPISIPSPVSSQPQPPRQTQQNQVTDRGGRSDPGSDAISLRPLGRTGAGSSVLSPVLSQEKDKDFPVPVVSPKPDKFVPPHLRPGFVGREERPGPEVTRTREVGQKHVGSPVMYGEDGRPKSGGGYERMTRGGELDLGTATRPNSSGNRPNSSGW</sequence>
<dbReference type="OrthoDB" id="1937549at2759"/>
<protein>
    <submittedName>
        <fullName evidence="2">Uncharacterized protein</fullName>
    </submittedName>
</protein>
<evidence type="ECO:0000313" key="3">
    <source>
        <dbReference type="Proteomes" id="UP000796880"/>
    </source>
</evidence>
<evidence type="ECO:0000313" key="2">
    <source>
        <dbReference type="EMBL" id="KAF3444054.1"/>
    </source>
</evidence>
<evidence type="ECO:0000256" key="1">
    <source>
        <dbReference type="SAM" id="MobiDB-lite"/>
    </source>
</evidence>
<feature type="compositionally biased region" description="Basic and acidic residues" evidence="1">
    <location>
        <begin position="158"/>
        <end position="175"/>
    </location>
</feature>
<comment type="caution">
    <text evidence="2">The sequence shown here is derived from an EMBL/GenBank/DDBJ whole genome shotgun (WGS) entry which is preliminary data.</text>
</comment>
<name>A0A8K0H1Q2_9ROSA</name>
<feature type="compositionally biased region" description="Low complexity" evidence="1">
    <location>
        <begin position="212"/>
        <end position="225"/>
    </location>
</feature>
<feature type="compositionally biased region" description="Polar residues" evidence="1">
    <location>
        <begin position="1"/>
        <end position="12"/>
    </location>
</feature>
<dbReference type="EMBL" id="VOIH02000006">
    <property type="protein sequence ID" value="KAF3444054.1"/>
    <property type="molecule type" value="Genomic_DNA"/>
</dbReference>
<feature type="compositionally biased region" description="Low complexity" evidence="1">
    <location>
        <begin position="33"/>
        <end position="55"/>
    </location>
</feature>
<gene>
    <name evidence="2" type="ORF">FNV43_RR13744</name>
</gene>
<feature type="region of interest" description="Disordered" evidence="1">
    <location>
        <begin position="1"/>
        <end position="225"/>
    </location>
</feature>
<feature type="compositionally biased region" description="Polar residues" evidence="1">
    <location>
        <begin position="20"/>
        <end position="32"/>
    </location>
</feature>
<dbReference type="Proteomes" id="UP000796880">
    <property type="component" value="Unassembled WGS sequence"/>
</dbReference>